<comment type="caution">
    <text evidence="1">The sequence shown here is derived from an EMBL/GenBank/DDBJ whole genome shotgun (WGS) entry which is preliminary data.</text>
</comment>
<dbReference type="AlphaFoldDB" id="A0AA47NDM2"/>
<organism evidence="1 2">
    <name type="scientific">Merluccius polli</name>
    <name type="common">Benguela hake</name>
    <name type="synonym">Merluccius cadenati</name>
    <dbReference type="NCBI Taxonomy" id="89951"/>
    <lineage>
        <taxon>Eukaryota</taxon>
        <taxon>Metazoa</taxon>
        <taxon>Chordata</taxon>
        <taxon>Craniata</taxon>
        <taxon>Vertebrata</taxon>
        <taxon>Euteleostomi</taxon>
        <taxon>Actinopterygii</taxon>
        <taxon>Neopterygii</taxon>
        <taxon>Teleostei</taxon>
        <taxon>Neoteleostei</taxon>
        <taxon>Acanthomorphata</taxon>
        <taxon>Zeiogadaria</taxon>
        <taxon>Gadariae</taxon>
        <taxon>Gadiformes</taxon>
        <taxon>Gadoidei</taxon>
        <taxon>Merlucciidae</taxon>
        <taxon>Merluccius</taxon>
    </lineage>
</organism>
<sequence length="416" mass="46452">MHENMNLKVKRLQQLGIIETSSPEDLVRSSGNIVIWQEWSTRTVTATKTLKNGLTEERETKKTLLESRTSSIERLLAQATEHLPSFAIHMFNVEHQYLTLKSMKDNLTDDSVAVHIDYSENYSCKYAKEIKDTHFGSGNDQVTLHTGVLYLSRGRVEAFASLSACLQHDAVATWAHLDPVLRYIREKYPEVRNLNFISDGPTSQYRNESYFYLASTVPFMHGFKWVTWNYTGASHGKGAPDGVGGALKHLADRIVSHGTSSPNAESLHDQLKNNSSVTLFKVSEEKIKASSELIPPNLKTVPGMLKIHQLTSTKPGVIHTQEVSCFCGENCTCIPTTCHVLSEGGEDEPDSTEATIEVGPWVLVQYDGDLFPGTVIQDLNHFRTVPLSPAQVSNLFQQYTVIHSVKCSTEIQQDQN</sequence>
<name>A0AA47NDM2_MERPO</name>
<gene>
    <name evidence="1" type="ORF">N1851_001390</name>
</gene>
<keyword evidence="2" id="KW-1185">Reference proteome</keyword>
<reference evidence="1" key="1">
    <citation type="journal article" date="2023" name="Front. Mar. Sci.">
        <title>A new Merluccius polli reference genome to investigate the effects of global change in West African waters.</title>
        <authorList>
            <person name="Mateo J.L."/>
            <person name="Blanco-Fernandez C."/>
            <person name="Garcia-Vazquez E."/>
            <person name="Machado-Schiaffino G."/>
        </authorList>
    </citation>
    <scope>NUCLEOTIDE SEQUENCE</scope>
    <source>
        <strain evidence="1">C29</strain>
        <tissue evidence="1">Fin</tissue>
    </source>
</reference>
<accession>A0AA47NDM2</accession>
<evidence type="ECO:0000313" key="2">
    <source>
        <dbReference type="Proteomes" id="UP001174136"/>
    </source>
</evidence>
<dbReference type="Proteomes" id="UP001174136">
    <property type="component" value="Unassembled WGS sequence"/>
</dbReference>
<proteinExistence type="predicted"/>
<evidence type="ECO:0000313" key="1">
    <source>
        <dbReference type="EMBL" id="KAK0156077.1"/>
    </source>
</evidence>
<protein>
    <submittedName>
        <fullName evidence="1">Uncharacterized protein</fullName>
    </submittedName>
</protein>
<dbReference type="PANTHER" id="PTHR46601:SF2">
    <property type="entry name" value="UBIQUITIN-LIKE PROTEASE FAMILY PROFILE DOMAIN-CONTAINING PROTEIN"/>
    <property type="match status" value="1"/>
</dbReference>
<dbReference type="PANTHER" id="PTHR46601">
    <property type="entry name" value="ULP_PROTEASE DOMAIN-CONTAINING PROTEIN"/>
    <property type="match status" value="1"/>
</dbReference>
<dbReference type="EMBL" id="JAOPHQ010000037">
    <property type="protein sequence ID" value="KAK0156077.1"/>
    <property type="molecule type" value="Genomic_DNA"/>
</dbReference>